<proteinExistence type="predicted"/>
<organism evidence="4 5">
    <name type="scientific">Polyangium fumosum</name>
    <dbReference type="NCBI Taxonomy" id="889272"/>
    <lineage>
        <taxon>Bacteria</taxon>
        <taxon>Pseudomonadati</taxon>
        <taxon>Myxococcota</taxon>
        <taxon>Polyangia</taxon>
        <taxon>Polyangiales</taxon>
        <taxon>Polyangiaceae</taxon>
        <taxon>Polyangium</taxon>
    </lineage>
</organism>
<dbReference type="Pfam" id="PF13472">
    <property type="entry name" value="Lipase_GDSL_2"/>
    <property type="match status" value="1"/>
</dbReference>
<dbReference type="AlphaFoldDB" id="A0A4U1J835"/>
<feature type="domain" description="SGNH hydrolase-type esterase" evidence="3">
    <location>
        <begin position="107"/>
        <end position="281"/>
    </location>
</feature>
<dbReference type="Gene3D" id="3.40.50.1110">
    <property type="entry name" value="SGNH hydrolase"/>
    <property type="match status" value="1"/>
</dbReference>
<evidence type="ECO:0000259" key="3">
    <source>
        <dbReference type="Pfam" id="PF13472"/>
    </source>
</evidence>
<dbReference type="GO" id="GO:0016788">
    <property type="term" value="F:hydrolase activity, acting on ester bonds"/>
    <property type="evidence" value="ECO:0007669"/>
    <property type="project" value="UniProtKB-ARBA"/>
</dbReference>
<keyword evidence="4" id="KW-0378">Hydrolase</keyword>
<dbReference type="CDD" id="cd00229">
    <property type="entry name" value="SGNH_hydrolase"/>
    <property type="match status" value="1"/>
</dbReference>
<accession>A0A4U1J835</accession>
<evidence type="ECO:0000256" key="2">
    <source>
        <dbReference type="SAM" id="SignalP"/>
    </source>
</evidence>
<dbReference type="EMBL" id="SSMQ01000028">
    <property type="protein sequence ID" value="TKD03573.1"/>
    <property type="molecule type" value="Genomic_DNA"/>
</dbReference>
<reference evidence="4 5" key="1">
    <citation type="submission" date="2019-04" db="EMBL/GenBank/DDBJ databases">
        <authorList>
            <person name="Li Y."/>
            <person name="Wang J."/>
        </authorList>
    </citation>
    <scope>NUCLEOTIDE SEQUENCE [LARGE SCALE GENOMIC DNA]</scope>
    <source>
        <strain evidence="4 5">DSM 14668</strain>
    </source>
</reference>
<evidence type="ECO:0000256" key="1">
    <source>
        <dbReference type="SAM" id="MobiDB-lite"/>
    </source>
</evidence>
<dbReference type="RefSeq" id="WP_136931694.1">
    <property type="nucleotide sequence ID" value="NZ_SSMQ01000028.1"/>
</dbReference>
<dbReference type="PROSITE" id="PS51257">
    <property type="entry name" value="PROKAR_LIPOPROTEIN"/>
    <property type="match status" value="1"/>
</dbReference>
<keyword evidence="2" id="KW-0732">Signal</keyword>
<feature type="compositionally biased region" description="Gly residues" evidence="1">
    <location>
        <begin position="34"/>
        <end position="62"/>
    </location>
</feature>
<dbReference type="InterPro" id="IPR013830">
    <property type="entry name" value="SGNH_hydro"/>
</dbReference>
<feature type="chain" id="PRO_5020335004" evidence="2">
    <location>
        <begin position="19"/>
        <end position="461"/>
    </location>
</feature>
<feature type="region of interest" description="Disordered" evidence="1">
    <location>
        <begin position="25"/>
        <end position="76"/>
    </location>
</feature>
<feature type="signal peptide" evidence="2">
    <location>
        <begin position="1"/>
        <end position="18"/>
    </location>
</feature>
<keyword evidence="5" id="KW-1185">Reference proteome</keyword>
<name>A0A4U1J835_9BACT</name>
<dbReference type="InterPro" id="IPR036514">
    <property type="entry name" value="SGNH_hydro_sf"/>
</dbReference>
<evidence type="ECO:0000313" key="5">
    <source>
        <dbReference type="Proteomes" id="UP000309215"/>
    </source>
</evidence>
<dbReference type="OrthoDB" id="164810at2"/>
<comment type="caution">
    <text evidence="4">The sequence shown here is derived from an EMBL/GenBank/DDBJ whole genome shotgun (WGS) entry which is preliminary data.</text>
</comment>
<gene>
    <name evidence="4" type="ORF">E8A74_25575</name>
</gene>
<evidence type="ECO:0000313" key="4">
    <source>
        <dbReference type="EMBL" id="TKD03573.1"/>
    </source>
</evidence>
<dbReference type="Proteomes" id="UP000309215">
    <property type="component" value="Unassembled WGS sequence"/>
</dbReference>
<dbReference type="SUPFAM" id="SSF52266">
    <property type="entry name" value="SGNH hydrolase"/>
    <property type="match status" value="1"/>
</dbReference>
<protein>
    <submittedName>
        <fullName evidence="4">SGNH/GDSL hydrolase family protein</fullName>
    </submittedName>
</protein>
<sequence>MIALRPALALPFVLLALACSPDGPNASPPDGSASGSGGGGGSGSGTGGGGGSGGGSGGGGGSTPEPSGPIRYPHGLRHSPLAKTVVERWKGILATSPGRTSVFAKVGDSNTVNTGFLTCFGGNDVQWGASAALEPTRAFFGKDLADGAKTSFERTTLAAKVGWSSGAVLAGDPSPIDQEIAAITPAFAVVLLGTNDTYPQGVEPFAQNLLRVVDELAAASVVPLLTTLPQRDDTDEARALVPEMNAVVRAVAQARQAPLMDLFGTLAEVSDFGLVGDGVHLQSFAQGGVHACWFDAAGLGEGMNRRNLLTIEALDRARRFLLDGEAPEPRPKDLVGEGSWASPFEIDGLPFVDDRDTTASKTSVANQYSCSPVDEGGAEVVYRIALKEPTKLRIRVFDAAGVDIDVHFMDDPGGAELCVARADKVLDVSAGPGTFWISADTYVSASGPLPGPYLLTVVAVD</sequence>